<evidence type="ECO:0000259" key="3">
    <source>
        <dbReference type="PROSITE" id="PS50850"/>
    </source>
</evidence>
<feature type="domain" description="Major facilitator superfamily (MFS) profile" evidence="3">
    <location>
        <begin position="1"/>
        <end position="328"/>
    </location>
</feature>
<comment type="caution">
    <text evidence="4">The sequence shown here is derived from an EMBL/GenBank/DDBJ whole genome shotgun (WGS) entry which is preliminary data.</text>
</comment>
<feature type="transmembrane region" description="Helical" evidence="2">
    <location>
        <begin position="88"/>
        <end position="108"/>
    </location>
</feature>
<evidence type="ECO:0000313" key="5">
    <source>
        <dbReference type="Proteomes" id="UP001217089"/>
    </source>
</evidence>
<comment type="subcellular location">
    <subcellularLocation>
        <location evidence="1">Membrane</location>
        <topology evidence="1">Multi-pass membrane protein</topology>
    </subcellularLocation>
</comment>
<dbReference type="PANTHER" id="PTHR11360:SF284">
    <property type="entry name" value="EG:103B4.3 PROTEIN-RELATED"/>
    <property type="match status" value="1"/>
</dbReference>
<feature type="transmembrane region" description="Helical" evidence="2">
    <location>
        <begin position="239"/>
        <end position="260"/>
    </location>
</feature>
<feature type="transmembrane region" description="Helical" evidence="2">
    <location>
        <begin position="57"/>
        <end position="81"/>
    </location>
</feature>
<evidence type="ECO:0000313" key="4">
    <source>
        <dbReference type="EMBL" id="KAJ8298560.1"/>
    </source>
</evidence>
<protein>
    <recommendedName>
        <fullName evidence="3">Major facilitator superfamily (MFS) profile domain-containing protein</fullName>
    </recommendedName>
</protein>
<dbReference type="InterPro" id="IPR011701">
    <property type="entry name" value="MFS"/>
</dbReference>
<dbReference type="PANTHER" id="PTHR11360">
    <property type="entry name" value="MONOCARBOXYLATE TRANSPORTER"/>
    <property type="match status" value="1"/>
</dbReference>
<dbReference type="Pfam" id="PF07690">
    <property type="entry name" value="MFS_1"/>
    <property type="match status" value="1"/>
</dbReference>
<feature type="transmembrane region" description="Helical" evidence="2">
    <location>
        <begin position="6"/>
        <end position="24"/>
    </location>
</feature>
<feature type="transmembrane region" description="Helical" evidence="2">
    <location>
        <begin position="272"/>
        <end position="293"/>
    </location>
</feature>
<keyword evidence="2" id="KW-0472">Membrane</keyword>
<keyword evidence="2" id="KW-0812">Transmembrane</keyword>
<organism evidence="4 5">
    <name type="scientific">Tegillarca granosa</name>
    <name type="common">Malaysian cockle</name>
    <name type="synonym">Anadara granosa</name>
    <dbReference type="NCBI Taxonomy" id="220873"/>
    <lineage>
        <taxon>Eukaryota</taxon>
        <taxon>Metazoa</taxon>
        <taxon>Spiralia</taxon>
        <taxon>Lophotrochozoa</taxon>
        <taxon>Mollusca</taxon>
        <taxon>Bivalvia</taxon>
        <taxon>Autobranchia</taxon>
        <taxon>Pteriomorphia</taxon>
        <taxon>Arcoida</taxon>
        <taxon>Arcoidea</taxon>
        <taxon>Arcidae</taxon>
        <taxon>Tegillarca</taxon>
    </lineage>
</organism>
<feature type="transmembrane region" description="Helical" evidence="2">
    <location>
        <begin position="31"/>
        <end position="51"/>
    </location>
</feature>
<dbReference type="EMBL" id="JARBDR010000921">
    <property type="protein sequence ID" value="KAJ8298560.1"/>
    <property type="molecule type" value="Genomic_DNA"/>
</dbReference>
<dbReference type="InterPro" id="IPR036259">
    <property type="entry name" value="MFS_trans_sf"/>
</dbReference>
<evidence type="ECO:0000256" key="2">
    <source>
        <dbReference type="SAM" id="Phobius"/>
    </source>
</evidence>
<dbReference type="SUPFAM" id="SSF103473">
    <property type="entry name" value="MFS general substrate transporter"/>
    <property type="match status" value="1"/>
</dbReference>
<name>A0ABQ9E4V6_TEGGR</name>
<dbReference type="PROSITE" id="PS50850">
    <property type="entry name" value="MFS"/>
    <property type="match status" value="1"/>
</dbReference>
<feature type="non-terminal residue" evidence="4">
    <location>
        <position position="328"/>
    </location>
</feature>
<proteinExistence type="predicted"/>
<keyword evidence="2" id="KW-1133">Transmembrane helix</keyword>
<dbReference type="InterPro" id="IPR050327">
    <property type="entry name" value="Proton-linked_MCT"/>
</dbReference>
<gene>
    <name evidence="4" type="ORF">KUTeg_022620</name>
</gene>
<accession>A0ABQ9E4V6</accession>
<keyword evidence="5" id="KW-1185">Reference proteome</keyword>
<dbReference type="Proteomes" id="UP001217089">
    <property type="component" value="Unassembled WGS sequence"/>
</dbReference>
<dbReference type="Gene3D" id="1.20.1250.20">
    <property type="entry name" value="MFS general substrate transporter like domains"/>
    <property type="match status" value="1"/>
</dbReference>
<reference evidence="4 5" key="1">
    <citation type="submission" date="2022-12" db="EMBL/GenBank/DDBJ databases">
        <title>Chromosome-level genome of Tegillarca granosa.</title>
        <authorList>
            <person name="Kim J."/>
        </authorList>
    </citation>
    <scope>NUCLEOTIDE SEQUENCE [LARGE SCALE GENOMIC DNA]</scope>
    <source>
        <strain evidence="4">Teg-2019</strain>
        <tissue evidence="4">Adductor muscle</tissue>
    </source>
</reference>
<feature type="transmembrane region" description="Helical" evidence="2">
    <location>
        <begin position="120"/>
        <end position="138"/>
    </location>
</feature>
<feature type="transmembrane region" description="Helical" evidence="2">
    <location>
        <begin position="180"/>
        <end position="198"/>
    </location>
</feature>
<evidence type="ECO:0000256" key="1">
    <source>
        <dbReference type="ARBA" id="ARBA00004141"/>
    </source>
</evidence>
<sequence>MDSQTSIYFSTCLFTGPLASFLMSKISYRSVALLGAFLSSAGLLCIPFAPNILFIDIFYGVFTGLGFCFLYIPSSVLSGLYFDRRRSLATGIVQSGYGLGALVFPFLIHKLIEEYGWKGSIFIVNAINVHNFVFAALLRPIKSRVPKSPECERILQTFQNINIKRQHSSNSITQSNKIRVLLDFPFVIYFINNIIWNFGTEIGQDKRSTALAFTWCGIGSLFGSLAGGAFGSIKFVNRVILYTFANIFIGCFVFTFNISLFQTFVGLSLVNVLWSFSFGIVLGLLVVVTADILGTSRLSVGMGYIMFGNGIGNILGPPLAGWLRDEYG</sequence>
<feature type="transmembrane region" description="Helical" evidence="2">
    <location>
        <begin position="210"/>
        <end position="232"/>
    </location>
</feature>
<dbReference type="InterPro" id="IPR020846">
    <property type="entry name" value="MFS_dom"/>
</dbReference>